<keyword evidence="4" id="KW-1133">Transmembrane helix</keyword>
<dbReference type="AlphaFoldDB" id="A0A7W9MZM9"/>
<accession>A0A7W9MZM9</accession>
<proteinExistence type="predicted"/>
<dbReference type="PRINTS" id="PR00368">
    <property type="entry name" value="FADPNR"/>
</dbReference>
<feature type="transmembrane region" description="Helical" evidence="4">
    <location>
        <begin position="12"/>
        <end position="31"/>
    </location>
</feature>
<evidence type="ECO:0000313" key="6">
    <source>
        <dbReference type="EMBL" id="MBB5841635.1"/>
    </source>
</evidence>
<dbReference type="GO" id="GO:0004791">
    <property type="term" value="F:thioredoxin-disulfide reductase (NADPH) activity"/>
    <property type="evidence" value="ECO:0007669"/>
    <property type="project" value="UniProtKB-EC"/>
</dbReference>
<evidence type="ECO:0000313" key="7">
    <source>
        <dbReference type="Proteomes" id="UP000549971"/>
    </source>
</evidence>
<comment type="catalytic activity">
    <reaction evidence="3">
        <text>[thioredoxin]-dithiol + NADP(+) = [thioredoxin]-disulfide + NADPH + H(+)</text>
        <dbReference type="Rhea" id="RHEA:20345"/>
        <dbReference type="Rhea" id="RHEA-COMP:10698"/>
        <dbReference type="Rhea" id="RHEA-COMP:10700"/>
        <dbReference type="ChEBI" id="CHEBI:15378"/>
        <dbReference type="ChEBI" id="CHEBI:29950"/>
        <dbReference type="ChEBI" id="CHEBI:50058"/>
        <dbReference type="ChEBI" id="CHEBI:57783"/>
        <dbReference type="ChEBI" id="CHEBI:58349"/>
        <dbReference type="EC" id="1.8.1.9"/>
    </reaction>
</comment>
<gene>
    <name evidence="6" type="ORF">HDA39_008369</name>
</gene>
<dbReference type="InterPro" id="IPR050097">
    <property type="entry name" value="Ferredoxin-NADP_redctase_2"/>
</dbReference>
<dbReference type="PANTHER" id="PTHR48105">
    <property type="entry name" value="THIOREDOXIN REDUCTASE 1-RELATED-RELATED"/>
    <property type="match status" value="1"/>
</dbReference>
<evidence type="ECO:0000256" key="3">
    <source>
        <dbReference type="ARBA" id="ARBA00048132"/>
    </source>
</evidence>
<dbReference type="SUPFAM" id="SSF51905">
    <property type="entry name" value="FAD/NAD(P)-binding domain"/>
    <property type="match status" value="1"/>
</dbReference>
<organism evidence="6 7">
    <name type="scientific">Kribbella italica</name>
    <dbReference type="NCBI Taxonomy" id="1540520"/>
    <lineage>
        <taxon>Bacteria</taxon>
        <taxon>Bacillati</taxon>
        <taxon>Actinomycetota</taxon>
        <taxon>Actinomycetes</taxon>
        <taxon>Propionibacteriales</taxon>
        <taxon>Kribbellaceae</taxon>
        <taxon>Kribbella</taxon>
    </lineage>
</organism>
<dbReference type="Pfam" id="PF07992">
    <property type="entry name" value="Pyr_redox_2"/>
    <property type="match status" value="1"/>
</dbReference>
<keyword evidence="4" id="KW-0812">Transmembrane</keyword>
<evidence type="ECO:0000256" key="4">
    <source>
        <dbReference type="SAM" id="Phobius"/>
    </source>
</evidence>
<dbReference type="InterPro" id="IPR023753">
    <property type="entry name" value="FAD/NAD-binding_dom"/>
</dbReference>
<comment type="caution">
    <text evidence="6">The sequence shown here is derived from an EMBL/GenBank/DDBJ whole genome shotgun (WGS) entry which is preliminary data.</text>
</comment>
<feature type="domain" description="FAD/NAD(P)-binding" evidence="5">
    <location>
        <begin position="13"/>
        <end position="289"/>
    </location>
</feature>
<dbReference type="InterPro" id="IPR036188">
    <property type="entry name" value="FAD/NAD-bd_sf"/>
</dbReference>
<dbReference type="PRINTS" id="PR00469">
    <property type="entry name" value="PNDRDTASEII"/>
</dbReference>
<keyword evidence="4" id="KW-0472">Membrane</keyword>
<keyword evidence="1" id="KW-0285">Flavoprotein</keyword>
<evidence type="ECO:0000256" key="2">
    <source>
        <dbReference type="ARBA" id="ARBA00023002"/>
    </source>
</evidence>
<evidence type="ECO:0000256" key="1">
    <source>
        <dbReference type="ARBA" id="ARBA00022630"/>
    </source>
</evidence>
<evidence type="ECO:0000259" key="5">
    <source>
        <dbReference type="Pfam" id="PF07992"/>
    </source>
</evidence>
<protein>
    <submittedName>
        <fullName evidence="6">Thioredoxin reductase</fullName>
    </submittedName>
</protein>
<dbReference type="RefSeq" id="WP_184805239.1">
    <property type="nucleotide sequence ID" value="NZ_JACHMY010000001.1"/>
</dbReference>
<reference evidence="6 7" key="1">
    <citation type="submission" date="2020-08" db="EMBL/GenBank/DDBJ databases">
        <title>Sequencing the genomes of 1000 actinobacteria strains.</title>
        <authorList>
            <person name="Klenk H.-P."/>
        </authorList>
    </citation>
    <scope>NUCLEOTIDE SEQUENCE [LARGE SCALE GENOMIC DNA]</scope>
    <source>
        <strain evidence="6 7">DSM 28967</strain>
    </source>
</reference>
<name>A0A7W9MZM9_9ACTN</name>
<keyword evidence="2" id="KW-0560">Oxidoreductase</keyword>
<dbReference type="EMBL" id="JACHMY010000001">
    <property type="protein sequence ID" value="MBB5841635.1"/>
    <property type="molecule type" value="Genomic_DNA"/>
</dbReference>
<keyword evidence="7" id="KW-1185">Reference proteome</keyword>
<dbReference type="Proteomes" id="UP000549971">
    <property type="component" value="Unassembled WGS sequence"/>
</dbReference>
<dbReference type="Gene3D" id="3.50.50.60">
    <property type="entry name" value="FAD/NAD(P)-binding domain"/>
    <property type="match status" value="2"/>
</dbReference>
<sequence length="338" mass="35247">MDKQKNLTAQAVDVVVVGGGAAGLSAALLLGRSRRSVLVVDSGQPRNAPAGGVHGLLGREGVTPSDLLATGRDEVRSYGGEVLAGEVSSARRDEDGDGFTVTLDDGMQLRARRLLIATGLVDVLPDVPGLAQQWGHDVVHCPYCHGYEVRDRAIGILATAAPSVHHALLFRQLSDDLTYFTHRTELTAEQKEQFDSLGITVVLGEVAALEVSDGNLTGLKMADGRLIAREVIAVATRMEARAGFLGELGLDPVEHPSGMGHHLPADQFGRSPVPGVWLAGNVTDLTAQVGASAAAGATAAQHLNADLATEDALAAVERRRATAQTLTSDGAPSELNDA</sequence>